<feature type="signal peptide" evidence="1">
    <location>
        <begin position="1"/>
        <end position="22"/>
    </location>
</feature>
<sequence>MRQFFKAALVAAAISGVSGAYALTDTNNLQVSLTITAACDVTTTAPSSVAFGSHAQTASTPVDNTGAVTVTCQGSTPYNVLLGQGGNYSSGRRLVASGNYVPYELYRDSSHTQVWGQTIGTDTQTGTGTNTFTVYGRVPSLSFPAGNYTDTVLVTVDY</sequence>
<dbReference type="Pfam" id="PF05229">
    <property type="entry name" value="SCPU"/>
    <property type="match status" value="1"/>
</dbReference>
<gene>
    <name evidence="3" type="ORF">HHL11_04315</name>
</gene>
<dbReference type="AlphaFoldDB" id="A0A848H2N5"/>
<proteinExistence type="predicted"/>
<dbReference type="Proteomes" id="UP000541185">
    <property type="component" value="Unassembled WGS sequence"/>
</dbReference>
<dbReference type="InterPro" id="IPR007893">
    <property type="entry name" value="Spore_coat_U/FanG"/>
</dbReference>
<evidence type="ECO:0000259" key="2">
    <source>
        <dbReference type="Pfam" id="PF05229"/>
    </source>
</evidence>
<feature type="chain" id="PRO_5032398031" evidence="1">
    <location>
        <begin position="23"/>
        <end position="158"/>
    </location>
</feature>
<dbReference type="InterPro" id="IPR053167">
    <property type="entry name" value="Spore_coat_component"/>
</dbReference>
<protein>
    <submittedName>
        <fullName evidence="3">Spore coat protein U domain-containing protein</fullName>
    </submittedName>
</protein>
<reference evidence="3 4" key="1">
    <citation type="submission" date="2020-04" db="EMBL/GenBank/DDBJ databases">
        <title>Ramlibacter sp. G-1-2-2 isolated from soil.</title>
        <authorList>
            <person name="Dahal R.H."/>
        </authorList>
    </citation>
    <scope>NUCLEOTIDE SEQUENCE [LARGE SCALE GENOMIC DNA]</scope>
    <source>
        <strain evidence="3 4">G-1-2-2</strain>
    </source>
</reference>
<name>A0A848H2N5_9BURK</name>
<feature type="domain" description="Spore coat protein U/FanG" evidence="2">
    <location>
        <begin position="26"/>
        <end position="155"/>
    </location>
</feature>
<keyword evidence="4" id="KW-1185">Reference proteome</keyword>
<keyword evidence="1" id="KW-0732">Signal</keyword>
<evidence type="ECO:0000256" key="1">
    <source>
        <dbReference type="SAM" id="SignalP"/>
    </source>
</evidence>
<evidence type="ECO:0000313" key="4">
    <source>
        <dbReference type="Proteomes" id="UP000541185"/>
    </source>
</evidence>
<keyword evidence="3" id="KW-0167">Capsid protein</keyword>
<dbReference type="PANTHER" id="PTHR37089">
    <property type="entry name" value="PROTEIN U-RELATED"/>
    <property type="match status" value="1"/>
</dbReference>
<dbReference type="SMART" id="SM00972">
    <property type="entry name" value="SCPU"/>
    <property type="match status" value="1"/>
</dbReference>
<organism evidence="3 4">
    <name type="scientific">Ramlibacter agri</name>
    <dbReference type="NCBI Taxonomy" id="2728837"/>
    <lineage>
        <taxon>Bacteria</taxon>
        <taxon>Pseudomonadati</taxon>
        <taxon>Pseudomonadota</taxon>
        <taxon>Betaproteobacteria</taxon>
        <taxon>Burkholderiales</taxon>
        <taxon>Comamonadaceae</taxon>
        <taxon>Ramlibacter</taxon>
    </lineage>
</organism>
<dbReference type="EMBL" id="JABBFX010000001">
    <property type="protein sequence ID" value="NML42963.1"/>
    <property type="molecule type" value="Genomic_DNA"/>
</dbReference>
<evidence type="ECO:0000313" key="3">
    <source>
        <dbReference type="EMBL" id="NML42963.1"/>
    </source>
</evidence>
<dbReference type="PANTHER" id="PTHR37089:SF4">
    <property type="entry name" value="EXPORTED PROTEIN"/>
    <property type="match status" value="1"/>
</dbReference>
<accession>A0A848H2N5</accession>
<comment type="caution">
    <text evidence="3">The sequence shown here is derived from an EMBL/GenBank/DDBJ whole genome shotgun (WGS) entry which is preliminary data.</text>
</comment>
<keyword evidence="3" id="KW-0946">Virion</keyword>
<dbReference type="RefSeq" id="WP_169417206.1">
    <property type="nucleotide sequence ID" value="NZ_JABBFX010000001.1"/>
</dbReference>